<dbReference type="SUPFAM" id="SSF51045">
    <property type="entry name" value="WW domain"/>
    <property type="match status" value="1"/>
</dbReference>
<evidence type="ECO:0000313" key="24">
    <source>
        <dbReference type="EMBL" id="GAA5800189.1"/>
    </source>
</evidence>
<dbReference type="PROSITE" id="PS50020">
    <property type="entry name" value="WW_DOMAIN_2"/>
    <property type="match status" value="1"/>
</dbReference>
<protein>
    <recommendedName>
        <fullName evidence="5">[histone H3]-lysine(36) N-trimethyltransferase</fullName>
        <ecNumber evidence="5">2.1.1.359</ecNumber>
    </recommendedName>
    <alternativeName>
        <fullName evidence="15">SET domain-containing protein 2</fullName>
    </alternativeName>
</protein>
<feature type="compositionally biased region" description="Low complexity" evidence="18">
    <location>
        <begin position="1181"/>
        <end position="1210"/>
    </location>
</feature>
<evidence type="ECO:0000256" key="3">
    <source>
        <dbReference type="ARBA" id="ARBA00004286"/>
    </source>
</evidence>
<keyword evidence="9" id="KW-0949">S-adenosyl-L-methionine</keyword>
<evidence type="ECO:0000259" key="23">
    <source>
        <dbReference type="PROSITE" id="PS51319"/>
    </source>
</evidence>
<dbReference type="Pfam" id="PF04670">
    <property type="entry name" value="Gtr1_RagA"/>
    <property type="match status" value="1"/>
</dbReference>
<evidence type="ECO:0000256" key="10">
    <source>
        <dbReference type="ARBA" id="ARBA00022741"/>
    </source>
</evidence>
<keyword evidence="14 17" id="KW-0539">Nucleus</keyword>
<dbReference type="PROSITE" id="PS50868">
    <property type="entry name" value="POST_SET"/>
    <property type="match status" value="1"/>
</dbReference>
<dbReference type="InterPro" id="IPR046341">
    <property type="entry name" value="SET_dom_sf"/>
</dbReference>
<evidence type="ECO:0000259" key="20">
    <source>
        <dbReference type="PROSITE" id="PS50280"/>
    </source>
</evidence>
<feature type="region of interest" description="Disordered" evidence="18">
    <location>
        <begin position="448"/>
        <end position="478"/>
    </location>
</feature>
<comment type="function">
    <text evidence="1">Histone methyltransferase that trimethylates histone H3 'Lys-36' forming H3K36me3. Involved in transcription elongation as well as in transcription repression.</text>
</comment>
<feature type="compositionally biased region" description="Basic and acidic residues" evidence="18">
    <location>
        <begin position="639"/>
        <end position="657"/>
    </location>
</feature>
<feature type="compositionally biased region" description="Basic and acidic residues" evidence="18">
    <location>
        <begin position="1142"/>
        <end position="1153"/>
    </location>
</feature>
<dbReference type="CDD" id="cd00201">
    <property type="entry name" value="WW"/>
    <property type="match status" value="1"/>
</dbReference>
<keyword evidence="11" id="KW-0805">Transcription regulation</keyword>
<dbReference type="Pfam" id="PF00856">
    <property type="entry name" value="SET"/>
    <property type="match status" value="1"/>
</dbReference>
<dbReference type="InterPro" id="IPR036020">
    <property type="entry name" value="WW_dom_sf"/>
</dbReference>
<feature type="region of interest" description="Disordered" evidence="18">
    <location>
        <begin position="1058"/>
        <end position="1081"/>
    </location>
</feature>
<feature type="region of interest" description="Disordered" evidence="18">
    <location>
        <begin position="885"/>
        <end position="920"/>
    </location>
</feature>
<dbReference type="Pfam" id="PF17907">
    <property type="entry name" value="AWS"/>
    <property type="match status" value="1"/>
</dbReference>
<name>A0ABP9XZK5_9FUNG</name>
<dbReference type="SMART" id="SM00508">
    <property type="entry name" value="PostSET"/>
    <property type="match status" value="1"/>
</dbReference>
<dbReference type="InterPro" id="IPR003616">
    <property type="entry name" value="Post-SET_dom"/>
</dbReference>
<evidence type="ECO:0000256" key="16">
    <source>
        <dbReference type="ARBA" id="ARBA00047545"/>
    </source>
</evidence>
<keyword evidence="13" id="KW-0804">Transcription</keyword>
<evidence type="ECO:0000256" key="9">
    <source>
        <dbReference type="ARBA" id="ARBA00022691"/>
    </source>
</evidence>
<gene>
    <name evidence="24" type="ORF">HPULCUR_005614</name>
</gene>
<evidence type="ECO:0000256" key="15">
    <source>
        <dbReference type="ARBA" id="ARBA00030091"/>
    </source>
</evidence>
<dbReference type="PROSITE" id="PS01159">
    <property type="entry name" value="WW_DOMAIN_1"/>
    <property type="match status" value="1"/>
</dbReference>
<comment type="similarity">
    <text evidence="4">Belongs to the GTR/RAG GTP-binding protein family.</text>
</comment>
<dbReference type="Pfam" id="PF08711">
    <property type="entry name" value="Med26"/>
    <property type="match status" value="1"/>
</dbReference>
<evidence type="ECO:0000256" key="17">
    <source>
        <dbReference type="PROSITE-ProRule" id="PRU00649"/>
    </source>
</evidence>
<evidence type="ECO:0000259" key="19">
    <source>
        <dbReference type="PROSITE" id="PS50020"/>
    </source>
</evidence>
<feature type="domain" description="TFIIS N-terminal" evidence="23">
    <location>
        <begin position="555"/>
        <end position="627"/>
    </location>
</feature>
<feature type="domain" description="Post-SET" evidence="21">
    <location>
        <begin position="418"/>
        <end position="434"/>
    </location>
</feature>
<reference evidence="24 25" key="1">
    <citation type="submission" date="2024-04" db="EMBL/GenBank/DDBJ databases">
        <title>genome sequences of Mucor flavus KT1a and Helicostylum pulchrum KT1b strains isolation_sourced from the surface of a dry-aged beef.</title>
        <authorList>
            <person name="Toyotome T."/>
            <person name="Hosono M."/>
            <person name="Torimaru M."/>
            <person name="Fukuda K."/>
            <person name="Mikami N."/>
        </authorList>
    </citation>
    <scope>NUCLEOTIDE SEQUENCE [LARGE SCALE GENOMIC DNA]</scope>
    <source>
        <strain evidence="24 25">KT1b</strain>
    </source>
</reference>
<comment type="catalytic activity">
    <reaction evidence="16">
        <text>L-lysyl(36)-[histone H3] + 3 S-adenosyl-L-methionine = N(6),N(6),N(6)-trimethyl-L-lysyl(36)-[histone H3] + 3 S-adenosyl-L-homocysteine + 3 H(+)</text>
        <dbReference type="Rhea" id="RHEA:60324"/>
        <dbReference type="Rhea" id="RHEA-COMP:9785"/>
        <dbReference type="Rhea" id="RHEA-COMP:15536"/>
        <dbReference type="ChEBI" id="CHEBI:15378"/>
        <dbReference type="ChEBI" id="CHEBI:29969"/>
        <dbReference type="ChEBI" id="CHEBI:57856"/>
        <dbReference type="ChEBI" id="CHEBI:59789"/>
        <dbReference type="ChEBI" id="CHEBI:61961"/>
        <dbReference type="EC" id="2.1.1.359"/>
    </reaction>
</comment>
<dbReference type="InterPro" id="IPR042294">
    <property type="entry name" value="SETD2_animal"/>
</dbReference>
<evidence type="ECO:0000256" key="11">
    <source>
        <dbReference type="ARBA" id="ARBA00023015"/>
    </source>
</evidence>
<dbReference type="PANTHER" id="PTHR46711">
    <property type="entry name" value="HISTONE-LYSINE N-METHYLTRANSFERASE SETD2"/>
    <property type="match status" value="1"/>
</dbReference>
<dbReference type="PROSITE" id="PS50280">
    <property type="entry name" value="SET"/>
    <property type="match status" value="1"/>
</dbReference>
<evidence type="ECO:0000256" key="6">
    <source>
        <dbReference type="ARBA" id="ARBA00022454"/>
    </source>
</evidence>
<feature type="compositionally biased region" description="Polar residues" evidence="18">
    <location>
        <begin position="736"/>
        <end position="763"/>
    </location>
</feature>
<dbReference type="SUPFAM" id="SSF82199">
    <property type="entry name" value="SET domain"/>
    <property type="match status" value="1"/>
</dbReference>
<dbReference type="InterPro" id="IPR035441">
    <property type="entry name" value="TFIIS/LEDGF_dom_sf"/>
</dbReference>
<feature type="compositionally biased region" description="Acidic residues" evidence="18">
    <location>
        <begin position="191"/>
        <end position="204"/>
    </location>
</feature>
<accession>A0ABP9XZK5</accession>
<dbReference type="SMART" id="SM00317">
    <property type="entry name" value="SET"/>
    <property type="match status" value="1"/>
</dbReference>
<comment type="subcellular location">
    <subcellularLocation>
        <location evidence="3">Chromosome</location>
    </subcellularLocation>
    <subcellularLocation>
        <location evidence="2 17">Nucleus</location>
    </subcellularLocation>
</comment>
<dbReference type="Gene3D" id="3.30.450.190">
    <property type="match status" value="1"/>
</dbReference>
<dbReference type="InterPro" id="IPR017923">
    <property type="entry name" value="TFIIS_N"/>
</dbReference>
<dbReference type="InterPro" id="IPR027417">
    <property type="entry name" value="P-loop_NTPase"/>
</dbReference>
<evidence type="ECO:0000256" key="8">
    <source>
        <dbReference type="ARBA" id="ARBA00022679"/>
    </source>
</evidence>
<dbReference type="Pfam" id="PF08236">
    <property type="entry name" value="SRI"/>
    <property type="match status" value="1"/>
</dbReference>
<dbReference type="InterPro" id="IPR044437">
    <property type="entry name" value="SETD2/Set2_SET"/>
</dbReference>
<feature type="region of interest" description="Disordered" evidence="18">
    <location>
        <begin position="632"/>
        <end position="658"/>
    </location>
</feature>
<feature type="region of interest" description="Disordered" evidence="18">
    <location>
        <begin position="1019"/>
        <end position="1046"/>
    </location>
</feature>
<dbReference type="InterPro" id="IPR001202">
    <property type="entry name" value="WW_dom"/>
</dbReference>
<keyword evidence="12" id="KW-0342">GTP-binding</keyword>
<evidence type="ECO:0000256" key="14">
    <source>
        <dbReference type="ARBA" id="ARBA00023242"/>
    </source>
</evidence>
<evidence type="ECO:0000256" key="1">
    <source>
        <dbReference type="ARBA" id="ARBA00003901"/>
    </source>
</evidence>
<dbReference type="PROSITE" id="PS51319">
    <property type="entry name" value="TFIIS_N"/>
    <property type="match status" value="1"/>
</dbReference>
<feature type="compositionally biased region" description="Acidic residues" evidence="18">
    <location>
        <begin position="448"/>
        <end position="477"/>
    </location>
</feature>
<dbReference type="Gene3D" id="1.20.930.10">
    <property type="entry name" value="Conserved domain common to transcription factors TFIIS, elongin A, CRSP70"/>
    <property type="match status" value="1"/>
</dbReference>
<organism evidence="24 25">
    <name type="scientific">Helicostylum pulchrum</name>
    <dbReference type="NCBI Taxonomy" id="562976"/>
    <lineage>
        <taxon>Eukaryota</taxon>
        <taxon>Fungi</taxon>
        <taxon>Fungi incertae sedis</taxon>
        <taxon>Mucoromycota</taxon>
        <taxon>Mucoromycotina</taxon>
        <taxon>Mucoromycetes</taxon>
        <taxon>Mucorales</taxon>
        <taxon>Mucorineae</taxon>
        <taxon>Mucoraceae</taxon>
        <taxon>Helicostylum</taxon>
    </lineage>
</organism>
<evidence type="ECO:0000256" key="2">
    <source>
        <dbReference type="ARBA" id="ARBA00004123"/>
    </source>
</evidence>
<feature type="region of interest" description="Disordered" evidence="18">
    <location>
        <begin position="736"/>
        <end position="781"/>
    </location>
</feature>
<evidence type="ECO:0000256" key="13">
    <source>
        <dbReference type="ARBA" id="ARBA00023163"/>
    </source>
</evidence>
<evidence type="ECO:0000259" key="21">
    <source>
        <dbReference type="PROSITE" id="PS50868"/>
    </source>
</evidence>
<evidence type="ECO:0000256" key="12">
    <source>
        <dbReference type="ARBA" id="ARBA00023134"/>
    </source>
</evidence>
<evidence type="ECO:0000256" key="18">
    <source>
        <dbReference type="SAM" id="MobiDB-lite"/>
    </source>
</evidence>
<feature type="compositionally biased region" description="Polar residues" evidence="18">
    <location>
        <begin position="900"/>
        <end position="919"/>
    </location>
</feature>
<keyword evidence="25" id="KW-1185">Reference proteome</keyword>
<evidence type="ECO:0000256" key="7">
    <source>
        <dbReference type="ARBA" id="ARBA00022603"/>
    </source>
</evidence>
<dbReference type="InterPro" id="IPR001214">
    <property type="entry name" value="SET_dom"/>
</dbReference>
<dbReference type="Gene3D" id="2.20.70.10">
    <property type="match status" value="1"/>
</dbReference>
<dbReference type="CDD" id="cd19172">
    <property type="entry name" value="SET_SETD2"/>
    <property type="match status" value="1"/>
</dbReference>
<dbReference type="SMART" id="SM00456">
    <property type="entry name" value="WW"/>
    <property type="match status" value="1"/>
</dbReference>
<feature type="domain" description="AWS" evidence="22">
    <location>
        <begin position="237"/>
        <end position="292"/>
    </location>
</feature>
<dbReference type="EC" id="2.1.1.359" evidence="5"/>
<keyword evidence="6" id="KW-0158">Chromosome</keyword>
<dbReference type="Gene3D" id="2.170.270.10">
    <property type="entry name" value="SET domain"/>
    <property type="match status" value="1"/>
</dbReference>
<dbReference type="SMART" id="SM00570">
    <property type="entry name" value="AWS"/>
    <property type="match status" value="1"/>
</dbReference>
<dbReference type="EMBL" id="BAABUJ010000015">
    <property type="protein sequence ID" value="GAA5800189.1"/>
    <property type="molecule type" value="Genomic_DNA"/>
</dbReference>
<evidence type="ECO:0000256" key="5">
    <source>
        <dbReference type="ARBA" id="ARBA00012178"/>
    </source>
</evidence>
<feature type="region of interest" description="Disordered" evidence="18">
    <location>
        <begin position="1106"/>
        <end position="1242"/>
    </location>
</feature>
<comment type="caution">
    <text evidence="24">The sequence shown here is derived from an EMBL/GenBank/DDBJ whole genome shotgun (WGS) entry which is preliminary data.</text>
</comment>
<evidence type="ECO:0000313" key="25">
    <source>
        <dbReference type="Proteomes" id="UP001476247"/>
    </source>
</evidence>
<dbReference type="SUPFAM" id="SSF47676">
    <property type="entry name" value="Conserved domain common to transcription factors TFIIS, elongin A, CRSP70"/>
    <property type="match status" value="1"/>
</dbReference>
<dbReference type="PROSITE" id="PS51215">
    <property type="entry name" value="AWS"/>
    <property type="match status" value="1"/>
</dbReference>
<feature type="compositionally biased region" description="Low complexity" evidence="18">
    <location>
        <begin position="1218"/>
        <end position="1229"/>
    </location>
</feature>
<proteinExistence type="inferred from homology"/>
<dbReference type="Proteomes" id="UP001476247">
    <property type="component" value="Unassembled WGS sequence"/>
</dbReference>
<evidence type="ECO:0000259" key="22">
    <source>
        <dbReference type="PROSITE" id="PS51215"/>
    </source>
</evidence>
<feature type="compositionally biased region" description="Basic and acidic residues" evidence="18">
    <location>
        <begin position="1120"/>
        <end position="1135"/>
    </location>
</feature>
<feature type="region of interest" description="Disordered" evidence="18">
    <location>
        <begin position="191"/>
        <end position="210"/>
    </location>
</feature>
<feature type="compositionally biased region" description="Polar residues" evidence="18">
    <location>
        <begin position="1058"/>
        <end position="1069"/>
    </location>
</feature>
<dbReference type="InterPro" id="IPR038190">
    <property type="entry name" value="SRI_sf"/>
</dbReference>
<dbReference type="Gene3D" id="1.10.1740.100">
    <property type="entry name" value="Set2, Rpb1 interacting domain"/>
    <property type="match status" value="1"/>
</dbReference>
<sequence length="1242" mass="140974">MDLIQEDKRDKMFEKQKIELQVRSEPIQIQAFQTSIWDETLYAAWAKIIHCLIPNINALQASLDTFCGICGADEIVLFENTTFLVIANSASIHHPDVHRFEKITSAATQVNIAAARNADIRLVPSRTLSIGFDDKLSNCNQENNYDGHVSSLMNTSNDLNEFHNLSIQSEMDITTTTSPLDEHYLLDEEEMEANNVSEEEESEEPQLPSATADAMETYTNINENIYCGSATGKSIAEESMPCECKYRPDIDNPDAACGDDNYCINRMMFMECMVDDCPCERYCRNRRFQLRQYARVDVIRTDKKGFGLRALTDLPTNAFIMEYIGEVIPNHEFIRRTKEYEAAGLEHYYFMTLKTDEIIDATKKGCLARFINHSCNPNSVTQKWVVGKNMRIGIFTRRPIKAGQELTFDYKFERYGAVAQRCYCGEANCKGFIGGSLKSDAPKATEAIIDDDHIDDDDDDDDDDDEDDSDQEDDSDTAEAVTLTQKKMLRKMHRRRASEPLQDTREVQSFVKRMLDSVGKSHLVLKLLLRLELTDKNSIQGKEVLKKFVRLHGLKMLKFWLSEWKNDAEILIKVLHVLSQLPLANKNGLEDCKMFEIVGRLTHHENDEICDLANELLQDWDKLKSVYRIPKRTPAESSSKTDRDQQCENDNKDKLSEVSEDIVIPPRYDSSREFFDPDDDYFEYLSLDVDAAEIQWKTEYPPRSTIPTAPRAMIDACIKNGYYGFGRPSRVSTPSHLTTYPATTHDVNSNNPTTTTDPYNSDQDTYDRSHASSYGSPYKSSDYKNSKLNEYYSTYIPSSTTLNSTSYFDSPHAGSPAGSVSVPAPKLPNNWKSAYAEDGTVYYYHRITGKTQWNFPEERVSSIEGVNQSDLEDLVEKTIQDAEKKRLESARSESPAVSVASRNGVSKSSPRIITPSVSRRGSGDLGVVNNSLDETELKKEVGKIVTKYLSSKQKSLWKGDKYLFKELARKITHHIVDRETQSSRKIHAINSSVRSKIEKFIDSHGSDLVLKINRKRKHHSISTTTVTTTKEKTDSPSSVISEETSSKYSKTITSSFVQQQQPLLSTPESQAPPPPVASAEGNLWDYSQEIPTSPALKTEEFSDKHSITYTTPPVPIQEPVAEKPAHLPSPTKDESYYYSRRSRADSPFRDKLYGESSRYSSSASTGEYVRPGYSRPHYNAYSSPSYYRYPPSGPYYRSSNPRYYSGARGRPSPPPPYYHRASASSSRRGSLSDDEMDRRRWD</sequence>
<feature type="domain" description="SET" evidence="20">
    <location>
        <begin position="294"/>
        <end position="411"/>
    </location>
</feature>
<dbReference type="InterPro" id="IPR006762">
    <property type="entry name" value="Gtr1_RagA"/>
</dbReference>
<dbReference type="InterPro" id="IPR013257">
    <property type="entry name" value="SRI"/>
</dbReference>
<dbReference type="Pfam" id="PF00397">
    <property type="entry name" value="WW"/>
    <property type="match status" value="1"/>
</dbReference>
<evidence type="ECO:0000256" key="4">
    <source>
        <dbReference type="ARBA" id="ARBA00007756"/>
    </source>
</evidence>
<keyword evidence="8" id="KW-0808">Transferase</keyword>
<dbReference type="Gene3D" id="3.40.50.300">
    <property type="entry name" value="P-loop containing nucleotide triphosphate hydrolases"/>
    <property type="match status" value="1"/>
</dbReference>
<dbReference type="PANTHER" id="PTHR46711:SF1">
    <property type="entry name" value="HISTONE-LYSINE N-METHYLTRANSFERASE SETD2"/>
    <property type="match status" value="1"/>
</dbReference>
<keyword evidence="10" id="KW-0547">Nucleotide-binding</keyword>
<feature type="domain" description="WW" evidence="19">
    <location>
        <begin position="825"/>
        <end position="858"/>
    </location>
</feature>
<keyword evidence="7" id="KW-0489">Methyltransferase</keyword>
<dbReference type="InterPro" id="IPR006560">
    <property type="entry name" value="AWS_dom"/>
</dbReference>
<feature type="compositionally biased region" description="Low complexity" evidence="18">
    <location>
        <begin position="1035"/>
        <end position="1046"/>
    </location>
</feature>